<feature type="transmembrane region" description="Helical" evidence="1">
    <location>
        <begin position="35"/>
        <end position="54"/>
    </location>
</feature>
<dbReference type="RefSeq" id="WP_347782596.1">
    <property type="nucleotide sequence ID" value="NZ_JBBMFV010000004.1"/>
</dbReference>
<keyword evidence="1" id="KW-1133">Transmembrane helix</keyword>
<keyword evidence="1" id="KW-0472">Membrane</keyword>
<feature type="transmembrane region" description="Helical" evidence="1">
    <location>
        <begin position="91"/>
        <end position="110"/>
    </location>
</feature>
<reference evidence="2 3" key="1">
    <citation type="journal article" date="2024" name="Appl. Microbiol. Biotechnol.">
        <title>Biosynthetic gene clusters with biotechnological applications in novel Antarctic isolates from Actinomycetota.</title>
        <authorList>
            <person name="Bruna P."/>
            <person name="Nunez-Montero K."/>
            <person name="Contreras M.J."/>
            <person name="Leal K."/>
            <person name="Garcia M."/>
            <person name="Abanto M."/>
            <person name="Barrientos L."/>
        </authorList>
    </citation>
    <scope>NUCLEOTIDE SEQUENCE [LARGE SCALE GENOMIC DNA]</scope>
    <source>
        <strain evidence="2 3">Se16.17</strain>
    </source>
</reference>
<feature type="transmembrane region" description="Helical" evidence="1">
    <location>
        <begin position="60"/>
        <end position="79"/>
    </location>
</feature>
<comment type="caution">
    <text evidence="2">The sequence shown here is derived from an EMBL/GenBank/DDBJ whole genome shotgun (WGS) entry which is preliminary data.</text>
</comment>
<organism evidence="2 3">
    <name type="scientific">Paenarthrobacter nicotinovorans</name>
    <name type="common">Arthrobacter nicotinovorans</name>
    <dbReference type="NCBI Taxonomy" id="29320"/>
    <lineage>
        <taxon>Bacteria</taxon>
        <taxon>Bacillati</taxon>
        <taxon>Actinomycetota</taxon>
        <taxon>Actinomycetes</taxon>
        <taxon>Micrococcales</taxon>
        <taxon>Micrococcaceae</taxon>
        <taxon>Paenarthrobacter</taxon>
    </lineage>
</organism>
<evidence type="ECO:0000256" key="1">
    <source>
        <dbReference type="SAM" id="Phobius"/>
    </source>
</evidence>
<feature type="transmembrane region" description="Helical" evidence="1">
    <location>
        <begin position="116"/>
        <end position="136"/>
    </location>
</feature>
<protein>
    <submittedName>
        <fullName evidence="2">Uncharacterized protein</fullName>
    </submittedName>
</protein>
<dbReference type="Proteomes" id="UP001448614">
    <property type="component" value="Unassembled WGS sequence"/>
</dbReference>
<gene>
    <name evidence="2" type="ORF">V3C41_11495</name>
</gene>
<accession>A0ABV0GSW7</accession>
<name>A0ABV0GSW7_PAENI</name>
<evidence type="ECO:0000313" key="2">
    <source>
        <dbReference type="EMBL" id="MEO3941692.1"/>
    </source>
</evidence>
<keyword evidence="1" id="KW-0812">Transmembrane</keyword>
<dbReference type="EMBL" id="JBBMFV010000004">
    <property type="protein sequence ID" value="MEO3941692.1"/>
    <property type="molecule type" value="Genomic_DNA"/>
</dbReference>
<keyword evidence="3" id="KW-1185">Reference proteome</keyword>
<proteinExistence type="predicted"/>
<evidence type="ECO:0000313" key="3">
    <source>
        <dbReference type="Proteomes" id="UP001448614"/>
    </source>
</evidence>
<sequence>MSPFQVTSRTTRDWLCWAFDDWGRQKMKKSYGKSANGYWLILAGSYGLTISMAAMTPMPWLLLVGAIFIVFPVVVGGFYGQIGRKAERKLVSDSPAIVMATTAFAVAGILLRGSSIVVWAGPILGLVTFIGMYLCLRRYGRFHPPVQENSLSDERIHTR</sequence>